<dbReference type="Pfam" id="PF25140">
    <property type="entry name" value="PGAP1_TMD"/>
    <property type="match status" value="1"/>
</dbReference>
<evidence type="ECO:0000256" key="13">
    <source>
        <dbReference type="RuleBase" id="RU365011"/>
    </source>
</evidence>
<reference evidence="17" key="1">
    <citation type="journal article" date="2016" name="Nature">
        <title>Genome evolution in the allotetraploid frog Xenopus laevis.</title>
        <authorList>
            <person name="Session A.M."/>
            <person name="Uno Y."/>
            <person name="Kwon T."/>
            <person name="Chapman J.A."/>
            <person name="Toyoda A."/>
            <person name="Takahashi S."/>
            <person name="Fukui A."/>
            <person name="Hikosaka A."/>
            <person name="Suzuki A."/>
            <person name="Kondo M."/>
            <person name="van Heeringen S.J."/>
            <person name="Quigley I."/>
            <person name="Heinz S."/>
            <person name="Ogino H."/>
            <person name="Ochi H."/>
            <person name="Hellsten U."/>
            <person name="Lyons J.B."/>
            <person name="Simakov O."/>
            <person name="Putnam N."/>
            <person name="Stites J."/>
            <person name="Kuroki Y."/>
            <person name="Tanaka T."/>
            <person name="Michiue T."/>
            <person name="Watanabe M."/>
            <person name="Bogdanovic O."/>
            <person name="Lister R."/>
            <person name="Georgiou G."/>
            <person name="Paranjpe S.S."/>
            <person name="van Kruijsbergen I."/>
            <person name="Shu S."/>
            <person name="Carlson J."/>
            <person name="Kinoshita T."/>
            <person name="Ohta Y."/>
            <person name="Mawaribuchi S."/>
            <person name="Jenkins J."/>
            <person name="Grimwood J."/>
            <person name="Schmutz J."/>
            <person name="Mitros T."/>
            <person name="Mozaffari S.V."/>
            <person name="Suzuki Y."/>
            <person name="Haramoto Y."/>
            <person name="Yamamoto T.S."/>
            <person name="Takagi C."/>
            <person name="Heald R."/>
            <person name="Miller K."/>
            <person name="Haudenschild C."/>
            <person name="Kitzman J."/>
            <person name="Nakayama T."/>
            <person name="Izutsu Y."/>
            <person name="Robert J."/>
            <person name="Fortriede J."/>
            <person name="Burns K."/>
            <person name="Lotay V."/>
            <person name="Karimi K."/>
            <person name="Yasuoka Y."/>
            <person name="Dichmann D.S."/>
            <person name="Flajnik M.F."/>
            <person name="Houston D.W."/>
            <person name="Shendure J."/>
            <person name="DuPasquier L."/>
            <person name="Vize P.D."/>
            <person name="Zorn A.M."/>
            <person name="Ito M."/>
            <person name="Marcotte E.M."/>
            <person name="Wallingford J.B."/>
            <person name="Ito Y."/>
            <person name="Asashima M."/>
            <person name="Ueno N."/>
            <person name="Matsuda Y."/>
            <person name="Veenstra G.J."/>
            <person name="Fujiyama A."/>
            <person name="Harland R.M."/>
            <person name="Taira M."/>
            <person name="Rokhsar D.S."/>
        </authorList>
    </citation>
    <scope>NUCLEOTIDE SEQUENCE [LARGE SCALE GENOMIC DNA]</scope>
    <source>
        <strain evidence="17">J</strain>
    </source>
</reference>
<comment type="similarity">
    <text evidence="2 13">Belongs to the GPI inositol-deacylase family.</text>
</comment>
<dbReference type="EMBL" id="CM004482">
    <property type="protein sequence ID" value="OCT63940.1"/>
    <property type="molecule type" value="Genomic_DNA"/>
</dbReference>
<feature type="transmembrane region" description="Helical" evidence="13">
    <location>
        <begin position="669"/>
        <end position="686"/>
    </location>
</feature>
<dbReference type="GO" id="GO:0006888">
    <property type="term" value="P:endoplasmic reticulum to Golgi vesicle-mediated transport"/>
    <property type="evidence" value="ECO:0007669"/>
    <property type="project" value="TreeGrafter"/>
</dbReference>
<keyword evidence="5 13" id="KW-0812">Transmembrane</keyword>
<keyword evidence="10 13" id="KW-0472">Membrane</keyword>
<keyword evidence="11" id="KW-0325">Glycoprotein</keyword>
<feature type="transmembrane region" description="Helical" evidence="13">
    <location>
        <begin position="932"/>
        <end position="954"/>
    </location>
</feature>
<dbReference type="GO" id="GO:0006505">
    <property type="term" value="P:GPI anchor metabolic process"/>
    <property type="evidence" value="ECO:0007669"/>
    <property type="project" value="TreeGrafter"/>
</dbReference>
<dbReference type="GO" id="GO:0015031">
    <property type="term" value="P:protein transport"/>
    <property type="evidence" value="ECO:0007669"/>
    <property type="project" value="UniProtKB-KW"/>
</dbReference>
<dbReference type="EC" id="3.1.-.-" evidence="13"/>
<dbReference type="Gene3D" id="3.40.50.1820">
    <property type="entry name" value="alpha/beta hydrolase"/>
    <property type="match status" value="1"/>
</dbReference>
<feature type="transmembrane region" description="Helical" evidence="13">
    <location>
        <begin position="6"/>
        <end position="27"/>
    </location>
</feature>
<keyword evidence="9 13" id="KW-1133">Transmembrane helix</keyword>
<dbReference type="Pfam" id="PF07819">
    <property type="entry name" value="PGAP1"/>
    <property type="match status" value="1"/>
</dbReference>
<dbReference type="Pfam" id="PF25141">
    <property type="entry name" value="PGAP1_2nd"/>
    <property type="match status" value="1"/>
</dbReference>
<dbReference type="Pfam" id="PF24660">
    <property type="entry name" value="PGAP1_3rd"/>
    <property type="match status" value="1"/>
</dbReference>
<dbReference type="GO" id="GO:0005789">
    <property type="term" value="C:endoplasmic reticulum membrane"/>
    <property type="evidence" value="ECO:0007669"/>
    <property type="project" value="UniProtKB-SubCell"/>
</dbReference>
<keyword evidence="7 13" id="KW-0256">Endoplasmic reticulum</keyword>
<dbReference type="SUPFAM" id="SSF53474">
    <property type="entry name" value="alpha/beta-Hydrolases"/>
    <property type="match status" value="1"/>
</dbReference>
<feature type="domain" description="GPI inositol-deacylase transmembrane" evidence="15">
    <location>
        <begin position="594"/>
        <end position="888"/>
    </location>
</feature>
<protein>
    <recommendedName>
        <fullName evidence="3 13">GPI inositol-deacylase</fullName>
        <ecNumber evidence="13">3.1.-.-</ecNumber>
    </recommendedName>
</protein>
<name>A0A974BZV5_XENLA</name>
<evidence type="ECO:0000256" key="5">
    <source>
        <dbReference type="ARBA" id="ARBA00022692"/>
    </source>
</evidence>
<dbReference type="InterPro" id="IPR056824">
    <property type="entry name" value="PGAP1_TMD"/>
</dbReference>
<evidence type="ECO:0000256" key="8">
    <source>
        <dbReference type="ARBA" id="ARBA00022927"/>
    </source>
</evidence>
<evidence type="ECO:0000259" key="15">
    <source>
        <dbReference type="Pfam" id="PF25140"/>
    </source>
</evidence>
<evidence type="ECO:0000313" key="17">
    <source>
        <dbReference type="Proteomes" id="UP000694892"/>
    </source>
</evidence>
<keyword evidence="8 13" id="KW-0653">Protein transport</keyword>
<evidence type="ECO:0000256" key="9">
    <source>
        <dbReference type="ARBA" id="ARBA00022989"/>
    </source>
</evidence>
<feature type="domain" description="GPI inositol-deacylase PGAP1-like alpha/beta" evidence="14">
    <location>
        <begin position="78"/>
        <end position="297"/>
    </location>
</feature>
<keyword evidence="4 13" id="KW-0813">Transport</keyword>
<proteinExistence type="inferred from homology"/>
<dbReference type="FunFam" id="3.40.50.1820:FF:000026">
    <property type="entry name" value="GPI inositol-deacylase"/>
    <property type="match status" value="1"/>
</dbReference>
<feature type="non-terminal residue" evidence="16">
    <location>
        <position position="1008"/>
    </location>
</feature>
<evidence type="ECO:0000313" key="16">
    <source>
        <dbReference type="EMBL" id="OCT63940.1"/>
    </source>
</evidence>
<dbReference type="OMA" id="YGLYYYY"/>
<dbReference type="PANTHER" id="PTHR15495:SF7">
    <property type="entry name" value="GPI INOSITOL-DEACYLASE"/>
    <property type="match status" value="1"/>
</dbReference>
<evidence type="ECO:0000256" key="7">
    <source>
        <dbReference type="ARBA" id="ARBA00022824"/>
    </source>
</evidence>
<evidence type="ECO:0000256" key="4">
    <source>
        <dbReference type="ARBA" id="ARBA00022448"/>
    </source>
</evidence>
<feature type="transmembrane region" description="Helical" evidence="13">
    <location>
        <begin position="824"/>
        <end position="843"/>
    </location>
</feature>
<comment type="function">
    <text evidence="12 13">GPI inositol-deacylase that catalyzes the remove of the acyl chain linked to the 2-OH position of inositol ring from the GPI-anchored protein (GPI-AP) in the endoplasmic reticulum. Initiates the post-attachment remodeling phase of GPI-AP biogenesis and participates in endoplasmic reticulum (ER)-to-Golgi transport of GPI-anchored protein.</text>
</comment>
<evidence type="ECO:0000256" key="11">
    <source>
        <dbReference type="ARBA" id="ARBA00023180"/>
    </source>
</evidence>
<gene>
    <name evidence="16" type="ORF">XELAEV_18045036mg</name>
</gene>
<dbReference type="PANTHER" id="PTHR15495">
    <property type="entry name" value="NEGATIVE REGULATOR OF VESICLE FORMATION-RELATED"/>
    <property type="match status" value="1"/>
</dbReference>
<evidence type="ECO:0000256" key="2">
    <source>
        <dbReference type="ARBA" id="ARBA00006931"/>
    </source>
</evidence>
<evidence type="ECO:0000256" key="3">
    <source>
        <dbReference type="ARBA" id="ARBA00015856"/>
    </source>
</evidence>
<accession>A0A974BZV5</accession>
<comment type="subcellular location">
    <subcellularLocation>
        <location evidence="1">Endoplasmic reticulum membrane</location>
        <topology evidence="1">Multi-pass membrane protein</topology>
    </subcellularLocation>
</comment>
<sequence>MNPLSAVFNSVVLVLLALGVTDVFFSYESSRCSMTYMFEYPQYLQIKLSKKVSRLYPLYELYLYGEGSYAEENKNLTLTGVPVLFLPGNAGSYKQARSFASVALRKAENIGNRYHFNIFTVNFNEELVALYGGSLRRQTRFVHECIKTILSLYKNQTFPPESVAIIGHSMGGLVARALFTLKHFKPDLINVIITQATPHILPVLSTDIYLTDFYTMVNNYWIYNSLKLRNITMLSVAGGYSDYQVRSGLTFLPTSSFHTSALSVVSSAVPITWASTDHLSIVWCRELVLVTARALFDLIDEHTKQINIDAQSRMSVIKHHFVRHPAKHLESRHQITASFTETPKFTLVEDSKWTYTVNKESNESFFLFPLLDKRIAYSHFHCQNTFLYTHSWIFGCNKTVSPKCLQINDLSWETELLPSAKVVNLKLDVYSNLSHFILYIPATNGSKFSVECEFLSEEARTVHVPVTHVLSFGFSSSHAPLNSSGLLYVIQFEDFSKIYQAFNVFIVRNCGQNKESKSSIYKFHVPWSHEDLIGVLSDELPVRISAKLHAEQPQNDNRLVKLFLYASPECLHEVTISTSFSQILGQIVRFHGIYLPVYIVANLLLAYGAQLHSILIQGSCMDLDLSFDVAAKPYKVDPVLIICKYLLNYKWFKNYWDGLMLPQLDAVQLHAYGFWFPLASLFFFIFGTSIAYWSSIGLQAAVRILSSLWIYLKRPSMFPKESKCIAYRVYAETLFFAFISWRSCGTFSLLLVFLRYLSKVLILYSSMKNYVSLNAHIVKDTSSKQDSVKTDSDTNINSNQLTHHQPSSLEIKALDDCLKMHFTILHLNLWIVLLGLPSFIYWLKTLRYTIQLDPDPNRVSALVLIFILEILMNSTTSAIKSSTGIYTPAFLCAISGPVGTQFVKKKNCYCLGVFASGCSPHPDSLRCLNGEYMLCFANLLCLWSSLILRVTYFLLYSPFLVLYLLCLVYLETSLFSVLSFCPIHNCILKNFPFVWFSSGLFFLFPHLK</sequence>
<dbReference type="InterPro" id="IPR039529">
    <property type="entry name" value="PGAP1/BST1"/>
</dbReference>
<keyword evidence="6 13" id="KW-0378">Hydrolase</keyword>
<evidence type="ECO:0000256" key="1">
    <source>
        <dbReference type="ARBA" id="ARBA00004477"/>
    </source>
</evidence>
<evidence type="ECO:0000256" key="12">
    <source>
        <dbReference type="ARBA" id="ARBA00093318"/>
    </source>
</evidence>
<evidence type="ECO:0000259" key="14">
    <source>
        <dbReference type="Pfam" id="PF07819"/>
    </source>
</evidence>
<feature type="transmembrane region" description="Helical" evidence="13">
    <location>
        <begin position="987"/>
        <end position="1007"/>
    </location>
</feature>
<dbReference type="AlphaFoldDB" id="A0A974BZV5"/>
<feature type="transmembrane region" description="Helical" evidence="13">
    <location>
        <begin position="733"/>
        <end position="757"/>
    </location>
</feature>
<feature type="transmembrane region" description="Helical" evidence="13">
    <location>
        <begin position="960"/>
        <end position="980"/>
    </location>
</feature>
<dbReference type="Proteomes" id="UP000694892">
    <property type="component" value="Chromosome 9_10L"/>
</dbReference>
<evidence type="ECO:0000256" key="10">
    <source>
        <dbReference type="ARBA" id="ARBA00023136"/>
    </source>
</evidence>
<evidence type="ECO:0000256" key="6">
    <source>
        <dbReference type="ARBA" id="ARBA00022801"/>
    </source>
</evidence>
<organism evidence="16 17">
    <name type="scientific">Xenopus laevis</name>
    <name type="common">African clawed frog</name>
    <dbReference type="NCBI Taxonomy" id="8355"/>
    <lineage>
        <taxon>Eukaryota</taxon>
        <taxon>Metazoa</taxon>
        <taxon>Chordata</taxon>
        <taxon>Craniata</taxon>
        <taxon>Vertebrata</taxon>
        <taxon>Euteleostomi</taxon>
        <taxon>Amphibia</taxon>
        <taxon>Batrachia</taxon>
        <taxon>Anura</taxon>
        <taxon>Pipoidea</taxon>
        <taxon>Pipidae</taxon>
        <taxon>Xenopodinae</taxon>
        <taxon>Xenopus</taxon>
        <taxon>Xenopus</taxon>
    </lineage>
</organism>
<dbReference type="GO" id="GO:0050185">
    <property type="term" value="F:phosphatidylinositol deacylase activity"/>
    <property type="evidence" value="ECO:0007669"/>
    <property type="project" value="TreeGrafter"/>
</dbReference>
<dbReference type="InterPro" id="IPR012908">
    <property type="entry name" value="PGAP1-ab_dom-like"/>
</dbReference>
<dbReference type="InterPro" id="IPR029058">
    <property type="entry name" value="AB_hydrolase_fold"/>
</dbReference>